<dbReference type="EC" id="3.2.2.20" evidence="8"/>
<dbReference type="FunFam" id="1.10.340.30:FF:000009">
    <property type="entry name" value="DNA-3-methyladenine glycosylase I"/>
    <property type="match status" value="1"/>
</dbReference>
<dbReference type="AlphaFoldDB" id="A0A0C1YHP0"/>
<dbReference type="Gene3D" id="1.10.340.30">
    <property type="entry name" value="Hypothetical protein, domain 2"/>
    <property type="match status" value="1"/>
</dbReference>
<evidence type="ECO:0000256" key="2">
    <source>
        <dbReference type="ARBA" id="ARBA00022763"/>
    </source>
</evidence>
<reference evidence="10" key="3">
    <citation type="submission" date="2020-02" db="EMBL/GenBank/DDBJ databases">
        <authorList>
            <person name="Sarangi A.N."/>
            <person name="Ghosh S."/>
            <person name="Mukherjee M."/>
            <person name="Tripathy S."/>
        </authorList>
    </citation>
    <scope>NUCLEOTIDE SEQUENCE</scope>
    <source>
        <strain evidence="10">BDU141951</strain>
    </source>
</reference>
<gene>
    <name evidence="10" type="ORF">QQ91_015420</name>
</gene>
<proteinExistence type="predicted"/>
<feature type="binding site" evidence="9">
    <location>
        <position position="180"/>
    </location>
    <ligand>
        <name>Zn(2+)</name>
        <dbReference type="ChEBI" id="CHEBI:29105"/>
    </ligand>
</feature>
<evidence type="ECO:0000256" key="4">
    <source>
        <dbReference type="ARBA" id="ARBA00022833"/>
    </source>
</evidence>
<organism evidence="10">
    <name type="scientific">Lyngbya confervoides BDU141951</name>
    <dbReference type="NCBI Taxonomy" id="1574623"/>
    <lineage>
        <taxon>Bacteria</taxon>
        <taxon>Bacillati</taxon>
        <taxon>Cyanobacteriota</taxon>
        <taxon>Cyanophyceae</taxon>
        <taxon>Oscillatoriophycideae</taxon>
        <taxon>Oscillatoriales</taxon>
        <taxon>Microcoleaceae</taxon>
        <taxon>Lyngbya</taxon>
    </lineage>
</organism>
<keyword evidence="4 9" id="KW-0862">Zinc</keyword>
<dbReference type="SUPFAM" id="SSF48150">
    <property type="entry name" value="DNA-glycosylase"/>
    <property type="match status" value="1"/>
</dbReference>
<keyword evidence="3" id="KW-0378">Hydrolase</keyword>
<accession>A0A0C1YHP0</accession>
<dbReference type="InterPro" id="IPR004597">
    <property type="entry name" value="Tag"/>
</dbReference>
<dbReference type="InterPro" id="IPR011257">
    <property type="entry name" value="DNA_glycosylase"/>
</dbReference>
<reference evidence="10" key="1">
    <citation type="submission" date="2014-11" db="EMBL/GenBank/DDBJ databases">
        <authorList>
            <person name="Malar M.C."/>
            <person name="Sen D."/>
            <person name="Tripathy S."/>
        </authorList>
    </citation>
    <scope>NUCLEOTIDE SEQUENCE</scope>
    <source>
        <strain evidence="10">BDU141951</strain>
    </source>
</reference>
<dbReference type="Pfam" id="PF03352">
    <property type="entry name" value="Adenine_glyco"/>
    <property type="match status" value="1"/>
</dbReference>
<evidence type="ECO:0000256" key="6">
    <source>
        <dbReference type="ARBA" id="ARBA00052558"/>
    </source>
</evidence>
<evidence type="ECO:0000256" key="7">
    <source>
        <dbReference type="ARBA" id="ARBA00057608"/>
    </source>
</evidence>
<dbReference type="GO" id="GO:0006284">
    <property type="term" value="P:base-excision repair"/>
    <property type="evidence" value="ECO:0007669"/>
    <property type="project" value="InterPro"/>
</dbReference>
<keyword evidence="1 9" id="KW-0479">Metal-binding</keyword>
<evidence type="ECO:0000256" key="1">
    <source>
        <dbReference type="ARBA" id="ARBA00022723"/>
    </source>
</evidence>
<feature type="binding site" evidence="9">
    <location>
        <position position="176"/>
    </location>
    <ligand>
        <name>Zn(2+)</name>
        <dbReference type="ChEBI" id="CHEBI:29105"/>
    </ligand>
</feature>
<keyword evidence="5" id="KW-0234">DNA repair</keyword>
<evidence type="ECO:0000256" key="8">
    <source>
        <dbReference type="ARBA" id="ARBA00066766"/>
    </source>
</evidence>
<feature type="binding site" evidence="9">
    <location>
        <position position="5"/>
    </location>
    <ligand>
        <name>Zn(2+)</name>
        <dbReference type="ChEBI" id="CHEBI:29105"/>
    </ligand>
</feature>
<evidence type="ECO:0000313" key="10">
    <source>
        <dbReference type="EMBL" id="NEV68504.1"/>
    </source>
</evidence>
<feature type="binding site" evidence="9">
    <location>
        <position position="18"/>
    </location>
    <ligand>
        <name>Zn(2+)</name>
        <dbReference type="ChEBI" id="CHEBI:29105"/>
    </ligand>
</feature>
<dbReference type="GO" id="GO:0008725">
    <property type="term" value="F:DNA-3-methyladenine glycosylase activity"/>
    <property type="evidence" value="ECO:0007669"/>
    <property type="project" value="UniProtKB-EC"/>
</dbReference>
<dbReference type="NCBIfam" id="TIGR00624">
    <property type="entry name" value="tag"/>
    <property type="match status" value="1"/>
</dbReference>
<dbReference type="PANTHER" id="PTHR30037:SF4">
    <property type="entry name" value="DNA-3-METHYLADENINE GLYCOSYLASE I"/>
    <property type="match status" value="1"/>
</dbReference>
<sequence length="192" mass="21955">MTKRCEWCGDDPLYRSYHDHEWGVPIHDDRRLFEFLILEGAQAGLSWLTILKKRENYRKAFHNFDCERIASYTEADVARLLADSGIVRNRLKIASAIKNARAVLGIQAEFGSLDAYLWRYVDGLPQQNAWPSLAEVPVKTALSDMLSKDLKQRGCNFVGSTICYAFMQAVGMVNDHTLDCFRYEAVKALSRQ</sequence>
<comment type="caution">
    <text evidence="10">The sequence shown here is derived from an EMBL/GenBank/DDBJ whole genome shotgun (WGS) entry which is preliminary data.</text>
</comment>
<name>A0A0C1YHP0_9CYAN</name>
<dbReference type="InterPro" id="IPR005019">
    <property type="entry name" value="Adenine_glyco"/>
</dbReference>
<evidence type="ECO:0000256" key="3">
    <source>
        <dbReference type="ARBA" id="ARBA00022801"/>
    </source>
</evidence>
<evidence type="ECO:0000256" key="9">
    <source>
        <dbReference type="PIRSR" id="PIRSR604597-1"/>
    </source>
</evidence>
<comment type="catalytic activity">
    <reaction evidence="6">
        <text>Hydrolysis of alkylated DNA, releasing 3-methyladenine.</text>
        <dbReference type="EC" id="3.2.2.20"/>
    </reaction>
</comment>
<comment type="function">
    <text evidence="7">Hydrolysis of the deoxyribose N-glycosidic bond to excise 3-methyladenine from the damaged DNA polymer formed by alkylation lesions.</text>
</comment>
<dbReference type="GO" id="GO:0046872">
    <property type="term" value="F:metal ion binding"/>
    <property type="evidence" value="ECO:0007669"/>
    <property type="project" value="UniProtKB-KW"/>
</dbReference>
<keyword evidence="2" id="KW-0227">DNA damage</keyword>
<dbReference type="EMBL" id="JTHE02000003">
    <property type="protein sequence ID" value="NEV68504.1"/>
    <property type="molecule type" value="Genomic_DNA"/>
</dbReference>
<evidence type="ECO:0000256" key="5">
    <source>
        <dbReference type="ARBA" id="ARBA00023204"/>
    </source>
</evidence>
<reference evidence="10" key="2">
    <citation type="journal article" date="2015" name="Genome Announc.">
        <title>Draft Genome Sequence of Filamentous Marine Cyanobacterium Lyngbya confervoides Strain BDU141951.</title>
        <authorList>
            <person name="Chandrababunaidu M.M."/>
            <person name="Sen D."/>
            <person name="Tripathy S."/>
        </authorList>
    </citation>
    <scope>NUCLEOTIDE SEQUENCE</scope>
    <source>
        <strain evidence="10">BDU141951</strain>
    </source>
</reference>
<protein>
    <recommendedName>
        <fullName evidence="8">DNA-3-methyladenine glycosylase I</fullName>
        <ecNumber evidence="8">3.2.2.20</ecNumber>
    </recommendedName>
</protein>
<dbReference type="PANTHER" id="PTHR30037">
    <property type="entry name" value="DNA-3-METHYLADENINE GLYCOSYLASE 1"/>
    <property type="match status" value="1"/>
</dbReference>
<dbReference type="InterPro" id="IPR052891">
    <property type="entry name" value="DNA-3mA_glycosylase"/>
</dbReference>